<proteinExistence type="predicted"/>
<sequence>MPNTIANINTLNTWFKKHPRVLVALSGGVDSCLMAYMARRELGKQNAVAVISNSASLKNKDLSDARQFADRYDIELIEIDANEINDKNYRANPVNRCYFCKTNLYQTMQELAQNAYPDYVIINGNNHDDLGDYRPGMQAADEFKVYSPLLECKINKDSIRHMSKHFNLSVWDKPASPCLSSRFPYGEAISAAKLLMVEKAEDYLNTNGFDEVRVRYINGMASLEVPKNEINTLQSMFTAEFKKQITDMGFTDAGIDEEGLVSGKLNRNIQTK</sequence>
<dbReference type="OrthoDB" id="9776919at2"/>
<dbReference type="Proteomes" id="UP000319040">
    <property type="component" value="Unassembled WGS sequence"/>
</dbReference>
<dbReference type="RefSeq" id="WP_142532482.1">
    <property type="nucleotide sequence ID" value="NZ_FXTB01000002.1"/>
</dbReference>
<evidence type="ECO:0000256" key="1">
    <source>
        <dbReference type="PIRSR" id="PIRSR006661-1"/>
    </source>
</evidence>
<evidence type="ECO:0000259" key="2">
    <source>
        <dbReference type="Pfam" id="PF02540"/>
    </source>
</evidence>
<dbReference type="PANTHER" id="PTHR43169">
    <property type="entry name" value="EXSB FAMILY PROTEIN"/>
    <property type="match status" value="1"/>
</dbReference>
<dbReference type="InterPro" id="IPR052188">
    <property type="entry name" value="Ni-pincer_cofactor_biosynth"/>
</dbReference>
<dbReference type="CDD" id="cd01990">
    <property type="entry name" value="LarE-like"/>
    <property type="match status" value="1"/>
</dbReference>
<dbReference type="Pfam" id="PF02540">
    <property type="entry name" value="NAD_synthase"/>
    <property type="match status" value="1"/>
</dbReference>
<dbReference type="EMBL" id="FXTB01000002">
    <property type="protein sequence ID" value="SMO51768.1"/>
    <property type="molecule type" value="Genomic_DNA"/>
</dbReference>
<dbReference type="PANTHER" id="PTHR43169:SF2">
    <property type="entry name" value="NAD_GMP SYNTHASE DOMAIN-CONTAINING PROTEIN"/>
    <property type="match status" value="1"/>
</dbReference>
<dbReference type="InterPro" id="IPR014729">
    <property type="entry name" value="Rossmann-like_a/b/a_fold"/>
</dbReference>
<dbReference type="InterPro" id="IPR005232">
    <property type="entry name" value="LarE"/>
</dbReference>
<dbReference type="AlphaFoldDB" id="A0A521BX78"/>
<dbReference type="SUPFAM" id="SSF52402">
    <property type="entry name" value="Adenine nucleotide alpha hydrolases-like"/>
    <property type="match status" value="1"/>
</dbReference>
<dbReference type="NCBIfam" id="TIGR00268">
    <property type="entry name" value="ATP-dependent sacrificial sulfur transferase LarE"/>
    <property type="match status" value="1"/>
</dbReference>
<dbReference type="PIRSF" id="PIRSF006661">
    <property type="entry name" value="PP-lp_UCP006661"/>
    <property type="match status" value="1"/>
</dbReference>
<dbReference type="GO" id="GO:0016783">
    <property type="term" value="F:sulfurtransferase activity"/>
    <property type="evidence" value="ECO:0007669"/>
    <property type="project" value="InterPro"/>
</dbReference>
<dbReference type="InterPro" id="IPR022310">
    <property type="entry name" value="NAD/GMP_synthase"/>
</dbReference>
<dbReference type="Gene3D" id="3.40.50.620">
    <property type="entry name" value="HUPs"/>
    <property type="match status" value="1"/>
</dbReference>
<dbReference type="GO" id="GO:0006163">
    <property type="term" value="P:purine nucleotide metabolic process"/>
    <property type="evidence" value="ECO:0007669"/>
    <property type="project" value="UniProtKB-ARBA"/>
</dbReference>
<name>A0A521BX78_SACCC</name>
<accession>A0A521BX78</accession>
<feature type="active site" description="Nucleophile and sulfur donor" evidence="1">
    <location>
        <position position="178"/>
    </location>
</feature>
<evidence type="ECO:0000313" key="4">
    <source>
        <dbReference type="Proteomes" id="UP000319040"/>
    </source>
</evidence>
<organism evidence="3 4">
    <name type="scientific">Saccharicrinis carchari</name>
    <dbReference type="NCBI Taxonomy" id="1168039"/>
    <lineage>
        <taxon>Bacteria</taxon>
        <taxon>Pseudomonadati</taxon>
        <taxon>Bacteroidota</taxon>
        <taxon>Bacteroidia</taxon>
        <taxon>Marinilabiliales</taxon>
        <taxon>Marinilabiliaceae</taxon>
        <taxon>Saccharicrinis</taxon>
    </lineage>
</organism>
<feature type="domain" description="NAD/GMP synthase" evidence="2">
    <location>
        <begin position="20"/>
        <end position="86"/>
    </location>
</feature>
<reference evidence="3 4" key="1">
    <citation type="submission" date="2017-05" db="EMBL/GenBank/DDBJ databases">
        <authorList>
            <person name="Varghese N."/>
            <person name="Submissions S."/>
        </authorList>
    </citation>
    <scope>NUCLEOTIDE SEQUENCE [LARGE SCALE GENOMIC DNA]</scope>
    <source>
        <strain evidence="3 4">DSM 27040</strain>
    </source>
</reference>
<evidence type="ECO:0000313" key="3">
    <source>
        <dbReference type="EMBL" id="SMO51768.1"/>
    </source>
</evidence>
<protein>
    <recommendedName>
        <fullName evidence="2">NAD/GMP synthase domain-containing protein</fullName>
    </recommendedName>
</protein>
<keyword evidence="4" id="KW-1185">Reference proteome</keyword>
<gene>
    <name evidence="3" type="ORF">SAMN06265379_102167</name>
</gene>